<comment type="caution">
    <text evidence="1">The sequence shown here is derived from an EMBL/GenBank/DDBJ whole genome shotgun (WGS) entry which is preliminary data.</text>
</comment>
<dbReference type="EMBL" id="WAAQ01000002">
    <property type="protein sequence ID" value="KAB1883653.1"/>
    <property type="molecule type" value="Genomic_DNA"/>
</dbReference>
<protein>
    <submittedName>
        <fullName evidence="1">Uncharacterized protein</fullName>
    </submittedName>
</protein>
<name>A0AAD3X1A6_MICMQ</name>
<gene>
    <name evidence="1" type="ORF">F6W70_13735</name>
</gene>
<proteinExistence type="predicted"/>
<dbReference type="AlphaFoldDB" id="A0AAD3X1A6"/>
<dbReference type="RefSeq" id="WP_151487021.1">
    <property type="nucleotide sequence ID" value="NZ_BAAAIN010000001.1"/>
</dbReference>
<evidence type="ECO:0000313" key="1">
    <source>
        <dbReference type="EMBL" id="KAB1883653.1"/>
    </source>
</evidence>
<accession>A0AAD3X1A6</accession>
<evidence type="ECO:0000313" key="2">
    <source>
        <dbReference type="Proteomes" id="UP000436027"/>
    </source>
</evidence>
<organism evidence="1 2">
    <name type="scientific">Microbacterium maritypicum</name>
    <name type="common">Microbacterium liquefaciens</name>
    <dbReference type="NCBI Taxonomy" id="33918"/>
    <lineage>
        <taxon>Bacteria</taxon>
        <taxon>Bacillati</taxon>
        <taxon>Actinomycetota</taxon>
        <taxon>Actinomycetes</taxon>
        <taxon>Micrococcales</taxon>
        <taxon>Microbacteriaceae</taxon>
        <taxon>Microbacterium</taxon>
    </lineage>
</organism>
<reference evidence="1 2" key="1">
    <citation type="submission" date="2019-09" db="EMBL/GenBank/DDBJ databases">
        <title>Whole genome sequencing of Microbacterium maritypicum.</title>
        <authorList>
            <person name="Lenchi N."/>
        </authorList>
    </citation>
    <scope>NUCLEOTIDE SEQUENCE [LARGE SCALE GENOMIC DNA]</scope>
    <source>
        <strain evidence="1 2">DSM 12512</strain>
    </source>
</reference>
<sequence length="104" mass="11858">MSGVQAFRRRAAEPERTVDAAVAAVKAERAAEFEASKREHAARETARRRFTREDVVGAAFIHDGFQWRTVVRVNKANVSVKTDYSWVDRAPFEKIHAVRMEVTQ</sequence>
<dbReference type="Proteomes" id="UP000436027">
    <property type="component" value="Unassembled WGS sequence"/>
</dbReference>